<accession>T1HBM5</accession>
<dbReference type="InParanoid" id="T1HBM5"/>
<feature type="compositionally biased region" description="Basic and acidic residues" evidence="1">
    <location>
        <begin position="1006"/>
        <end position="1015"/>
    </location>
</feature>
<dbReference type="OMA" id="AQHRQFK"/>
<dbReference type="EMBL" id="ACPB03019559">
    <property type="status" value="NOT_ANNOTATED_CDS"/>
    <property type="molecule type" value="Genomic_DNA"/>
</dbReference>
<dbReference type="AlphaFoldDB" id="T1HBM5"/>
<feature type="compositionally biased region" description="Polar residues" evidence="1">
    <location>
        <begin position="321"/>
        <end position="353"/>
    </location>
</feature>
<dbReference type="PROSITE" id="PS50158">
    <property type="entry name" value="ZF_CCHC"/>
    <property type="match status" value="2"/>
</dbReference>
<feature type="domain" description="CCHC-type" evidence="2">
    <location>
        <begin position="55"/>
        <end position="71"/>
    </location>
</feature>
<name>T1HBM5_RHOPR</name>
<sequence length="1156" mass="131850">MGNANSSSRCTKCSEIRCPTLSEIHDGNSRPQVRCFKCGQVGHKVPECEFITIPRCFKCDKPGHKSHECDKVVVSKNLEEKVQQLEGQLDKIIKLNEQEKKSTENEASSSENAKENSEAFNNPFYKTSPTKFDSQNNMNSTDLAGTPLQFNSPTPPALAPAPAPAPAMQQTPMFSQPLNFLPHNQRANEPFPNELPSNSPLMCLYPNNQPLYPQPSTSNAFIQQQHAFPNNQPLRQEFNNSNPQSTSNQNAPFSKPIQNQPNEFNQNRNSTDQQQQPCSSNQNAQQQQFKNSNPQSTFNLTAPFSKPFQNQPNEFNQNRNSTDQQQQPCSSNQNAQQEQFKNSNPQSTFNLTAPFSKPFQNQPNEFNQNRNSTDQQQQPCPSNQNAQHRQFKNSNPQSTSNQNAPFSKPFQNQPNEFNQNRNSTDQQQQPCSSNQNAQQQQFKNSNPQSTFNLTAPFSKPFQNQPNEFNQNRNSTDQQQQPCPSNQNAQQQQFKNSNPQSTFNLTAPFSKPFQNQPNEFNQNRDSTDQQQQPCPSNQNAQHRQFKNSNPQSTSNQNAPFSKPFQNQPNEFNQNRNSTDQQQQPCPSNQNAQHRQFKNSNPQSTSNQNAPFSKPFQNQPNEFNQNRNSTDQQQQPCPSNQNAQHRQFKNSNPQSTSNQNAPFNKPFQIQPNEFNQNRNSTDQQQQPCPSNQNAQQQQFKNSNPQSTFNLTAPFSKPFQNQPNEFNQNRDSTDQQQQPCPSNQNAQQQQFKNSNPHSTFNLTALFSKPFQNQPNEFNQNRDSTDQQQQPCPSNQNAQHRQFKNSNPQSTSNQNAPFSKPFQNQLNEFNQNRDSMDQDQQRFTNNQNAQHRQFKNSNPQSTFNLTAPFSKPFQNQPNEFSQNRNSTDQQQQRFTNNQNAQQRQFKNSNPQSTTYDQKERFNKSLQNKPNEFNQNRNSTEFSTNQRRGGHFGGRCGFNRGNGNRGGWKNHNGNNNSKNGNYGNRGRGGFAKRNQNNSEYSLFVGGRSNQTKKEINEERKNRNHQGVIRGGIHKERVIMKGRDPHKVHSPLPKKNDCSSDSDSASTGHETACNIPKQKKKKSRSRTEKKKKEVCPDSTENSEDNKSGGVVQEKEENLPLSKTNLGEGGILMKYIGSTIPNIADAINDNVSVSRFFKFLKVS</sequence>
<feature type="compositionally biased region" description="Polar residues" evidence="1">
    <location>
        <begin position="474"/>
        <end position="506"/>
    </location>
</feature>
<feature type="region of interest" description="Disordered" evidence="1">
    <location>
        <begin position="232"/>
        <end position="818"/>
    </location>
</feature>
<feature type="compositionally biased region" description="Low complexity" evidence="1">
    <location>
        <begin position="409"/>
        <end position="422"/>
    </location>
</feature>
<feature type="compositionally biased region" description="Low complexity" evidence="1">
    <location>
        <begin position="358"/>
        <end position="371"/>
    </location>
</feature>
<dbReference type="EnsemblMetazoa" id="RPRC001437-RA">
    <property type="protein sequence ID" value="RPRC001437-PA"/>
    <property type="gene ID" value="RPRC001437"/>
</dbReference>
<feature type="compositionally biased region" description="Polar residues" evidence="1">
    <location>
        <begin position="731"/>
        <end position="761"/>
    </location>
</feature>
<feature type="compositionally biased region" description="Polar residues" evidence="1">
    <location>
        <begin position="527"/>
        <end position="558"/>
    </location>
</feature>
<feature type="compositionally biased region" description="Polar residues" evidence="1">
    <location>
        <begin position="919"/>
        <end position="941"/>
    </location>
</feature>
<dbReference type="InterPro" id="IPR036875">
    <property type="entry name" value="Znf_CCHC_sf"/>
</dbReference>
<feature type="domain" description="CCHC-type" evidence="2">
    <location>
        <begin position="34"/>
        <end position="48"/>
    </location>
</feature>
<feature type="compositionally biased region" description="Polar residues" evidence="1">
    <location>
        <begin position="423"/>
        <end position="455"/>
    </location>
</feature>
<feature type="compositionally biased region" description="Low complexity" evidence="1">
    <location>
        <begin position="307"/>
        <end position="320"/>
    </location>
</feature>
<feature type="compositionally biased region" description="Low complexity" evidence="1">
    <location>
        <begin position="613"/>
        <end position="626"/>
    </location>
</feature>
<feature type="compositionally biased region" description="Low complexity" evidence="1">
    <location>
        <begin position="239"/>
        <end position="250"/>
    </location>
</feature>
<feature type="compositionally biased region" description="Low complexity" evidence="1">
    <location>
        <begin position="460"/>
        <end position="473"/>
    </location>
</feature>
<feature type="region of interest" description="Disordered" evidence="1">
    <location>
        <begin position="832"/>
        <end position="1117"/>
    </location>
</feature>
<feature type="compositionally biased region" description="Low complexity" evidence="1">
    <location>
        <begin position="766"/>
        <end position="777"/>
    </location>
</feature>
<feature type="compositionally biased region" description="Polar residues" evidence="1">
    <location>
        <begin position="782"/>
        <end position="818"/>
    </location>
</feature>
<feature type="region of interest" description="Disordered" evidence="1">
    <location>
        <begin position="96"/>
        <end position="195"/>
    </location>
</feature>
<feature type="compositionally biased region" description="Polar residues" evidence="1">
    <location>
        <begin position="837"/>
        <end position="911"/>
    </location>
</feature>
<dbReference type="GO" id="GO:0003676">
    <property type="term" value="F:nucleic acid binding"/>
    <property type="evidence" value="ECO:0007669"/>
    <property type="project" value="InterPro"/>
</dbReference>
<dbReference type="SMART" id="SM00343">
    <property type="entry name" value="ZnF_C2HC"/>
    <property type="match status" value="2"/>
</dbReference>
<feature type="compositionally biased region" description="Low complexity" evidence="1">
    <location>
        <begin position="562"/>
        <end position="575"/>
    </location>
</feature>
<evidence type="ECO:0000256" key="1">
    <source>
        <dbReference type="SAM" id="MobiDB-lite"/>
    </source>
</evidence>
<evidence type="ECO:0000313" key="3">
    <source>
        <dbReference type="EnsemblMetazoa" id="RPRC001437-PA"/>
    </source>
</evidence>
<feature type="compositionally biased region" description="Polar residues" evidence="1">
    <location>
        <begin position="1053"/>
        <end position="1063"/>
    </location>
</feature>
<feature type="compositionally biased region" description="Polar residues" evidence="1">
    <location>
        <begin position="627"/>
        <end position="710"/>
    </location>
</feature>
<dbReference type="Pfam" id="PF00098">
    <property type="entry name" value="zf-CCHC"/>
    <property type="match status" value="2"/>
</dbReference>
<feature type="compositionally biased region" description="Polar residues" evidence="1">
    <location>
        <begin position="256"/>
        <end position="302"/>
    </location>
</feature>
<dbReference type="GO" id="GO:0008270">
    <property type="term" value="F:zinc ion binding"/>
    <property type="evidence" value="ECO:0007669"/>
    <property type="project" value="InterPro"/>
</dbReference>
<feature type="compositionally biased region" description="Low complexity" evidence="1">
    <location>
        <begin position="952"/>
        <end position="977"/>
    </location>
</feature>
<feature type="compositionally biased region" description="Low complexity" evidence="1">
    <location>
        <begin position="715"/>
        <end position="726"/>
    </location>
</feature>
<feature type="compositionally biased region" description="Pro residues" evidence="1">
    <location>
        <begin position="153"/>
        <end position="165"/>
    </location>
</feature>
<feature type="compositionally biased region" description="Polar residues" evidence="1">
    <location>
        <begin position="372"/>
        <end position="405"/>
    </location>
</feature>
<dbReference type="HOGENOM" id="CLU_275872_0_0_1"/>
<evidence type="ECO:0000313" key="4">
    <source>
        <dbReference type="Proteomes" id="UP000015103"/>
    </source>
</evidence>
<feature type="compositionally biased region" description="Basic residues" evidence="1">
    <location>
        <begin position="1071"/>
        <end position="1083"/>
    </location>
</feature>
<dbReference type="SUPFAM" id="SSF57756">
    <property type="entry name" value="Retrovirus zinc finger-like domains"/>
    <property type="match status" value="1"/>
</dbReference>
<feature type="compositionally biased region" description="Polar residues" evidence="1">
    <location>
        <begin position="124"/>
        <end position="152"/>
    </location>
</feature>
<dbReference type="VEuPathDB" id="VectorBase:RPRC001437"/>
<feature type="compositionally biased region" description="Low complexity" evidence="1">
    <location>
        <begin position="511"/>
        <end position="522"/>
    </location>
</feature>
<proteinExistence type="predicted"/>
<organism evidence="3 4">
    <name type="scientific">Rhodnius prolixus</name>
    <name type="common">Triatomid bug</name>
    <dbReference type="NCBI Taxonomy" id="13249"/>
    <lineage>
        <taxon>Eukaryota</taxon>
        <taxon>Metazoa</taxon>
        <taxon>Ecdysozoa</taxon>
        <taxon>Arthropoda</taxon>
        <taxon>Hexapoda</taxon>
        <taxon>Insecta</taxon>
        <taxon>Pterygota</taxon>
        <taxon>Neoptera</taxon>
        <taxon>Paraneoptera</taxon>
        <taxon>Hemiptera</taxon>
        <taxon>Heteroptera</taxon>
        <taxon>Panheteroptera</taxon>
        <taxon>Cimicomorpha</taxon>
        <taxon>Reduviidae</taxon>
        <taxon>Triatominae</taxon>
        <taxon>Rhodnius</taxon>
    </lineage>
</organism>
<dbReference type="Gene3D" id="4.10.60.10">
    <property type="entry name" value="Zinc finger, CCHC-type"/>
    <property type="match status" value="1"/>
</dbReference>
<feature type="compositionally biased region" description="Basic and acidic residues" evidence="1">
    <location>
        <begin position="1027"/>
        <end position="1041"/>
    </location>
</feature>
<keyword evidence="4" id="KW-1185">Reference proteome</keyword>
<reference evidence="3" key="1">
    <citation type="submission" date="2015-05" db="UniProtKB">
        <authorList>
            <consortium name="EnsemblMetazoa"/>
        </authorList>
    </citation>
    <scope>IDENTIFICATION</scope>
</reference>
<dbReference type="Proteomes" id="UP000015103">
    <property type="component" value="Unassembled WGS sequence"/>
</dbReference>
<dbReference type="InterPro" id="IPR001878">
    <property type="entry name" value="Znf_CCHC"/>
</dbReference>
<evidence type="ECO:0000259" key="2">
    <source>
        <dbReference type="PROSITE" id="PS50158"/>
    </source>
</evidence>
<protein>
    <recommendedName>
        <fullName evidence="2">CCHC-type domain-containing protein</fullName>
    </recommendedName>
</protein>
<feature type="compositionally biased region" description="Polar residues" evidence="1">
    <location>
        <begin position="576"/>
        <end position="609"/>
    </location>
</feature>